<dbReference type="InterPro" id="IPR039036">
    <property type="entry name" value="Granulin_fam"/>
</dbReference>
<dbReference type="OrthoDB" id="5854875at2759"/>
<dbReference type="InterPro" id="IPR037277">
    <property type="entry name" value="Granulin_sf"/>
</dbReference>
<evidence type="ECO:0000256" key="5">
    <source>
        <dbReference type="SAM" id="SignalP"/>
    </source>
</evidence>
<accession>A0A9Q1D042</accession>
<sequence length="646" mass="68541">MLQSGVLSLALLALTGAITCPDGETCHDGSSCCLTKSGRYGCCPLARSLPMVRASSGNDGNDTFCPDGSRCPSEYSCSKSHSVFKCCPLPQGVSCSDGNHCCPEGHRCGEDGLSCIKEKAVHTGAIMCPDGVSECPDETTCCQLPDRTWGCCPLPQAVCCSDHLHCCPSGTKCDLAHDTCTSAYSQTPLVKKIPASKVVCPDKTTKCPDGNTCCRMADRRYGCCSLARAVCCDARGSVPWLEKVPPLIHSTNKAEDVPCDSTHACPDGTTCCKTESGDWACCLMPEAVCCEDHTHCCPHGTTCDVAAGSCNDAKGSVPWLEKVPPLIHSPNKAEDVPCDSTHACPDGTTCCKTESGEWACCLLPEAVCCEDHIHCCPKGTTCDAAGSTCNNATGSMPWLEKVPPLIHRPNKAEDVPCDPTHACPDGTTCCKTEHGDWACCPLPEAVCCEDHIHCCPKGTTCDAAGSTCNHASGSVPWLEKVPPLIHRPNKAEDVPCDPTHACPDGTTCCKTEHGDWACCPLPEAVCCEDHIHCCPKGTTCDAAGSTCNHARGSVPWLEKVPPLIHRPNKAEDVPCDPTHACPDGTTCCKTEHGDWACCPLPEAVCCGDMKHCCPSGYSCDPTNGSCYRSGPFRWDNLRSLFRKRLL</sequence>
<feature type="signal peptide" evidence="5">
    <location>
        <begin position="1"/>
        <end position="17"/>
    </location>
</feature>
<evidence type="ECO:0000256" key="4">
    <source>
        <dbReference type="ARBA" id="ARBA00023157"/>
    </source>
</evidence>
<comment type="caution">
    <text evidence="7">The sequence shown here is derived from an EMBL/GenBank/DDBJ whole genome shotgun (WGS) entry which is preliminary data.</text>
</comment>
<evidence type="ECO:0000259" key="6">
    <source>
        <dbReference type="PROSITE" id="PS00799"/>
    </source>
</evidence>
<feature type="domain" description="Granulins" evidence="6">
    <location>
        <begin position="369"/>
        <end position="382"/>
    </location>
</feature>
<proteinExistence type="inferred from homology"/>
<dbReference type="InterPro" id="IPR000118">
    <property type="entry name" value="Granulin"/>
</dbReference>
<dbReference type="AlphaFoldDB" id="A0A9Q1D042"/>
<feature type="domain" description="Granulins" evidence="6">
    <location>
        <begin position="606"/>
        <end position="619"/>
    </location>
</feature>
<dbReference type="Proteomes" id="UP001152803">
    <property type="component" value="Unassembled WGS sequence"/>
</dbReference>
<feature type="domain" description="Granulins" evidence="6">
    <location>
        <begin position="448"/>
        <end position="461"/>
    </location>
</feature>
<evidence type="ECO:0000313" key="7">
    <source>
        <dbReference type="EMBL" id="KAJ8254234.1"/>
    </source>
</evidence>
<feature type="domain" description="Granulins" evidence="6">
    <location>
        <begin position="160"/>
        <end position="173"/>
    </location>
</feature>
<feature type="domain" description="Granulins" evidence="6">
    <location>
        <begin position="527"/>
        <end position="540"/>
    </location>
</feature>
<keyword evidence="4" id="KW-1015">Disulfide bond</keyword>
<evidence type="ECO:0000313" key="8">
    <source>
        <dbReference type="Proteomes" id="UP001152803"/>
    </source>
</evidence>
<dbReference type="Pfam" id="PF00396">
    <property type="entry name" value="Granulin"/>
    <property type="match status" value="7"/>
</dbReference>
<dbReference type="SMART" id="SM00277">
    <property type="entry name" value="GRAN"/>
    <property type="match status" value="9"/>
</dbReference>
<dbReference type="PANTHER" id="PTHR12274">
    <property type="entry name" value="GRANULIN"/>
    <property type="match status" value="1"/>
</dbReference>
<dbReference type="FunFam" id="2.10.25.160:FF:000001">
    <property type="entry name" value="Granulin precursor"/>
    <property type="match status" value="4"/>
</dbReference>
<dbReference type="PROSITE" id="PS00799">
    <property type="entry name" value="GRANULINS"/>
    <property type="match status" value="7"/>
</dbReference>
<evidence type="ECO:0000256" key="1">
    <source>
        <dbReference type="ARBA" id="ARBA00004613"/>
    </source>
</evidence>
<keyword evidence="8" id="KW-1185">Reference proteome</keyword>
<feature type="chain" id="PRO_5040469880" description="Granulins domain-containing protein" evidence="5">
    <location>
        <begin position="18"/>
        <end position="646"/>
    </location>
</feature>
<keyword evidence="3" id="KW-0964">Secreted</keyword>
<evidence type="ECO:0000256" key="3">
    <source>
        <dbReference type="ARBA" id="ARBA00022525"/>
    </source>
</evidence>
<keyword evidence="5" id="KW-0732">Signal</keyword>
<dbReference type="PANTHER" id="PTHR12274:SF8">
    <property type="entry name" value="GRANULIN-A ISOFORM X1"/>
    <property type="match status" value="1"/>
</dbReference>
<dbReference type="SUPFAM" id="SSF57277">
    <property type="entry name" value="Granulin repeat"/>
    <property type="match status" value="8"/>
</dbReference>
<protein>
    <recommendedName>
        <fullName evidence="6">Granulins domain-containing protein</fullName>
    </recommendedName>
</protein>
<feature type="domain" description="Granulins" evidence="6">
    <location>
        <begin position="290"/>
        <end position="303"/>
    </location>
</feature>
<comment type="subcellular location">
    <subcellularLocation>
        <location evidence="1">Secreted</location>
    </subcellularLocation>
</comment>
<dbReference type="GO" id="GO:0005576">
    <property type="term" value="C:extracellular region"/>
    <property type="evidence" value="ECO:0007669"/>
    <property type="project" value="UniProtKB-SubCell"/>
</dbReference>
<organism evidence="7 8">
    <name type="scientific">Conger conger</name>
    <name type="common">Conger eel</name>
    <name type="synonym">Muraena conger</name>
    <dbReference type="NCBI Taxonomy" id="82655"/>
    <lineage>
        <taxon>Eukaryota</taxon>
        <taxon>Metazoa</taxon>
        <taxon>Chordata</taxon>
        <taxon>Craniata</taxon>
        <taxon>Vertebrata</taxon>
        <taxon>Euteleostomi</taxon>
        <taxon>Actinopterygii</taxon>
        <taxon>Neopterygii</taxon>
        <taxon>Teleostei</taxon>
        <taxon>Anguilliformes</taxon>
        <taxon>Congridae</taxon>
        <taxon>Conger</taxon>
    </lineage>
</organism>
<gene>
    <name evidence="7" type="ORF">COCON_G00208460</name>
</gene>
<comment type="similarity">
    <text evidence="2">Belongs to the granulin family.</text>
</comment>
<reference evidence="7" key="1">
    <citation type="journal article" date="2023" name="Science">
        <title>Genome structures resolve the early diversification of teleost fishes.</title>
        <authorList>
            <person name="Parey E."/>
            <person name="Louis A."/>
            <person name="Montfort J."/>
            <person name="Bouchez O."/>
            <person name="Roques C."/>
            <person name="Iampietro C."/>
            <person name="Lluch J."/>
            <person name="Castinel A."/>
            <person name="Donnadieu C."/>
            <person name="Desvignes T."/>
            <person name="Floi Bucao C."/>
            <person name="Jouanno E."/>
            <person name="Wen M."/>
            <person name="Mejri S."/>
            <person name="Dirks R."/>
            <person name="Jansen H."/>
            <person name="Henkel C."/>
            <person name="Chen W.J."/>
            <person name="Zahm M."/>
            <person name="Cabau C."/>
            <person name="Klopp C."/>
            <person name="Thompson A.W."/>
            <person name="Robinson-Rechavi M."/>
            <person name="Braasch I."/>
            <person name="Lecointre G."/>
            <person name="Bobe J."/>
            <person name="Postlethwait J.H."/>
            <person name="Berthelot C."/>
            <person name="Roest Crollius H."/>
            <person name="Guiguen Y."/>
        </authorList>
    </citation>
    <scope>NUCLEOTIDE SEQUENCE</scope>
    <source>
        <strain evidence="7">Concon-B</strain>
    </source>
</reference>
<name>A0A9Q1D042_CONCO</name>
<dbReference type="Gene3D" id="2.10.25.160">
    <property type="entry name" value="Granulin"/>
    <property type="match status" value="9"/>
</dbReference>
<dbReference type="EMBL" id="JAFJMO010000016">
    <property type="protein sequence ID" value="KAJ8254234.1"/>
    <property type="molecule type" value="Genomic_DNA"/>
</dbReference>
<feature type="domain" description="Granulins" evidence="6">
    <location>
        <begin position="95"/>
        <end position="108"/>
    </location>
</feature>
<evidence type="ECO:0000256" key="2">
    <source>
        <dbReference type="ARBA" id="ARBA00010093"/>
    </source>
</evidence>